<evidence type="ECO:0000256" key="1">
    <source>
        <dbReference type="SAM" id="MobiDB-lite"/>
    </source>
</evidence>
<name>A0ABP0N3Q4_9DINO</name>
<sequence>MAESESRFLHGAGMWSCCAEAPDGSIYCLPGNARRILRFTDELELWGPDLGEETWKWTVAILGSDGSIWGIPGNETRVLCITADGRVEFVGPPLEGQQKWHAALLAPDGCIYAPPCDAGQVLRIDCANHAVSLIGPVMGGVGKYCSCALADGYIYCPPNHAAQVLRIAVGSRRFQLVDTIGPDLRFGGGGGYVCCATSSDGRSVYCPPFSARHTICICDGRVELVGETPETMAHQWRSALRARDGCIYAIPCNASRVLKVDQQGVLRLVGPEWPSAPAPEGLEKWRGGVELGDSIYGIPSHAKQILRIKTGDEALSSPSFEQLQAEQQRAELDAEKNLKPVEGQEAPSSMEEEEEDFDSEIEDVEDWPLEECDGVSLWGPVLGQKWTRKNKWRSVLAGRGQCCAPPYYCGQMLYVDTSRPEEEAVQLLGEAPPKPPKKVFVPLPDEE</sequence>
<keyword evidence="4" id="KW-1185">Reference proteome</keyword>
<proteinExistence type="predicted"/>
<protein>
    <submittedName>
        <fullName evidence="3">Uncharacterized protein</fullName>
    </submittedName>
</protein>
<evidence type="ECO:0000313" key="3">
    <source>
        <dbReference type="EMBL" id="CAK9058256.1"/>
    </source>
</evidence>
<feature type="region of interest" description="Disordered" evidence="1">
    <location>
        <begin position="320"/>
        <end position="356"/>
    </location>
</feature>
<comment type="caution">
    <text evidence="3">The sequence shown here is derived from an EMBL/GenBank/DDBJ whole genome shotgun (WGS) entry which is preliminary data.</text>
</comment>
<evidence type="ECO:0000313" key="2">
    <source>
        <dbReference type="EMBL" id="CAK9058004.1"/>
    </source>
</evidence>
<gene>
    <name evidence="2" type="ORF">SCF082_LOCUS31009</name>
    <name evidence="3" type="ORF">SCF082_LOCUS31092</name>
</gene>
<dbReference type="EMBL" id="CAXAMM010026113">
    <property type="protein sequence ID" value="CAK9058256.1"/>
    <property type="molecule type" value="Genomic_DNA"/>
</dbReference>
<accession>A0ABP0N3Q4</accession>
<evidence type="ECO:0000313" key="4">
    <source>
        <dbReference type="Proteomes" id="UP001642464"/>
    </source>
</evidence>
<feature type="compositionally biased region" description="Basic and acidic residues" evidence="1">
    <location>
        <begin position="328"/>
        <end position="339"/>
    </location>
</feature>
<reference evidence="3 4" key="1">
    <citation type="submission" date="2024-02" db="EMBL/GenBank/DDBJ databases">
        <authorList>
            <person name="Chen Y."/>
            <person name="Shah S."/>
            <person name="Dougan E. K."/>
            <person name="Thang M."/>
            <person name="Chan C."/>
        </authorList>
    </citation>
    <scope>NUCLEOTIDE SEQUENCE [LARGE SCALE GENOMIC DNA]</scope>
</reference>
<organism evidence="3 4">
    <name type="scientific">Durusdinium trenchii</name>
    <dbReference type="NCBI Taxonomy" id="1381693"/>
    <lineage>
        <taxon>Eukaryota</taxon>
        <taxon>Sar</taxon>
        <taxon>Alveolata</taxon>
        <taxon>Dinophyceae</taxon>
        <taxon>Suessiales</taxon>
        <taxon>Symbiodiniaceae</taxon>
        <taxon>Durusdinium</taxon>
    </lineage>
</organism>
<dbReference type="SUPFAM" id="SSF63829">
    <property type="entry name" value="Calcium-dependent phosphotriesterase"/>
    <property type="match status" value="1"/>
</dbReference>
<dbReference type="EMBL" id="CAXAMM010026002">
    <property type="protein sequence ID" value="CAK9058004.1"/>
    <property type="molecule type" value="Genomic_DNA"/>
</dbReference>
<dbReference type="Proteomes" id="UP001642464">
    <property type="component" value="Unassembled WGS sequence"/>
</dbReference>